<dbReference type="InterPro" id="IPR006579">
    <property type="entry name" value="Pre_C2HC_dom"/>
</dbReference>
<dbReference type="PANTHER" id="PTHR33273:SF2">
    <property type="entry name" value="ENDONUCLEASE_EXONUCLEASE_PHOSPHATASE DOMAIN-CONTAINING PROTEIN"/>
    <property type="match status" value="1"/>
</dbReference>
<gene>
    <name evidence="3" type="ORF">EEDITHA_LOCUS3837</name>
</gene>
<evidence type="ECO:0000313" key="4">
    <source>
        <dbReference type="Proteomes" id="UP001153954"/>
    </source>
</evidence>
<evidence type="ECO:0000259" key="2">
    <source>
        <dbReference type="SMART" id="SM00596"/>
    </source>
</evidence>
<dbReference type="SMART" id="SM00596">
    <property type="entry name" value="PRE_C2HC"/>
    <property type="match status" value="1"/>
</dbReference>
<feature type="compositionally biased region" description="Pro residues" evidence="1">
    <location>
        <begin position="180"/>
        <end position="198"/>
    </location>
</feature>
<sequence>MKVSYHTHALEDERQLRVVVRGLPKEIDNKSIFDDLQRQKYPIREVHRMYHPKTKAPYNMVLLILDLSSEGKEIYNLRTVCHLSGLSVEAPRNRGVPGQCHRCQLYGHSARNCYARPRCVKCLGDHGTADCSRKEPDPNVPPSCVLCPTQGHPANYRGCPRAPHRPSKGNPIGRNVASRQPPPKPQDTVPVPPVPVPQAPQANIAPVKAHNSAPQAKPKASEPPKAPQANTPLGAWSRPLQSLHRPAVAGTNDSMKSHLLSMKAYLDSVRFQLDSMAGFIQNSLNNMP</sequence>
<feature type="compositionally biased region" description="Low complexity" evidence="1">
    <location>
        <begin position="199"/>
        <end position="218"/>
    </location>
</feature>
<comment type="caution">
    <text evidence="3">The sequence shown here is derived from an EMBL/GenBank/DDBJ whole genome shotgun (WGS) entry which is preliminary data.</text>
</comment>
<evidence type="ECO:0000313" key="3">
    <source>
        <dbReference type="EMBL" id="CAH2087592.1"/>
    </source>
</evidence>
<evidence type="ECO:0000256" key="1">
    <source>
        <dbReference type="SAM" id="MobiDB-lite"/>
    </source>
</evidence>
<dbReference type="Pfam" id="PF07530">
    <property type="entry name" value="PRE_C2HC"/>
    <property type="match status" value="1"/>
</dbReference>
<feature type="domain" description="Pre-C2HC" evidence="2">
    <location>
        <begin position="29"/>
        <end position="98"/>
    </location>
</feature>
<name>A0AAU9TPX3_EUPED</name>
<organism evidence="3 4">
    <name type="scientific">Euphydryas editha</name>
    <name type="common">Edith's checkerspot</name>
    <dbReference type="NCBI Taxonomy" id="104508"/>
    <lineage>
        <taxon>Eukaryota</taxon>
        <taxon>Metazoa</taxon>
        <taxon>Ecdysozoa</taxon>
        <taxon>Arthropoda</taxon>
        <taxon>Hexapoda</taxon>
        <taxon>Insecta</taxon>
        <taxon>Pterygota</taxon>
        <taxon>Neoptera</taxon>
        <taxon>Endopterygota</taxon>
        <taxon>Lepidoptera</taxon>
        <taxon>Glossata</taxon>
        <taxon>Ditrysia</taxon>
        <taxon>Papilionoidea</taxon>
        <taxon>Nymphalidae</taxon>
        <taxon>Nymphalinae</taxon>
        <taxon>Euphydryas</taxon>
    </lineage>
</organism>
<keyword evidence="4" id="KW-1185">Reference proteome</keyword>
<accession>A0AAU9TPX3</accession>
<reference evidence="3" key="1">
    <citation type="submission" date="2022-03" db="EMBL/GenBank/DDBJ databases">
        <authorList>
            <person name="Tunstrom K."/>
        </authorList>
    </citation>
    <scope>NUCLEOTIDE SEQUENCE</scope>
</reference>
<feature type="region of interest" description="Disordered" evidence="1">
    <location>
        <begin position="157"/>
        <end position="236"/>
    </location>
</feature>
<protein>
    <recommendedName>
        <fullName evidence="2">Pre-C2HC domain-containing protein</fullName>
    </recommendedName>
</protein>
<dbReference type="AlphaFoldDB" id="A0AAU9TPX3"/>
<proteinExistence type="predicted"/>
<dbReference type="EMBL" id="CAKOGL010000006">
    <property type="protein sequence ID" value="CAH2087592.1"/>
    <property type="molecule type" value="Genomic_DNA"/>
</dbReference>
<dbReference type="PANTHER" id="PTHR33273">
    <property type="entry name" value="DOMAIN-CONTAINING PROTEIN, PUTATIVE-RELATED"/>
    <property type="match status" value="1"/>
</dbReference>
<dbReference type="Proteomes" id="UP001153954">
    <property type="component" value="Unassembled WGS sequence"/>
</dbReference>